<reference evidence="1 2" key="1">
    <citation type="submission" date="2019-09" db="EMBL/GenBank/DDBJ databases">
        <authorList>
            <consortium name="DOE Joint Genome Institute"/>
            <person name="Mondo S.J."/>
            <person name="Navarro-Mendoza M.I."/>
            <person name="Perez-Arques C."/>
            <person name="Panchal S."/>
            <person name="Nicolas F.E."/>
            <person name="Ganguly P."/>
            <person name="Pangilinan J."/>
            <person name="Grigoriev I."/>
            <person name="Heitman J."/>
            <person name="Sanya K."/>
            <person name="Garre V."/>
        </authorList>
    </citation>
    <scope>NUCLEOTIDE SEQUENCE [LARGE SCALE GENOMIC DNA]</scope>
    <source>
        <strain evidence="1 2">MU402</strain>
    </source>
</reference>
<proteinExistence type="predicted"/>
<dbReference type="AlphaFoldDB" id="A0A8H4F7E5"/>
<sequence length="62" mass="6931">MLRMLQRTIHYSTGFVEVKPQDRHNSSTLLTHEDTLRLVTFCSAAIDCKKNTALIAAQAVGK</sequence>
<comment type="caution">
    <text evidence="1">The sequence shown here is derived from an EMBL/GenBank/DDBJ whole genome shotgun (WGS) entry which is preliminary data.</text>
</comment>
<name>A0A8H4F7E5_MUCCL</name>
<evidence type="ECO:0000313" key="1">
    <source>
        <dbReference type="EMBL" id="KAF1807605.1"/>
    </source>
</evidence>
<organism evidence="1 2">
    <name type="scientific">Mucor circinelloides f. lusitanicus</name>
    <name type="common">Mucor racemosus var. lusitanicus</name>
    <dbReference type="NCBI Taxonomy" id="29924"/>
    <lineage>
        <taxon>Eukaryota</taxon>
        <taxon>Fungi</taxon>
        <taxon>Fungi incertae sedis</taxon>
        <taxon>Mucoromycota</taxon>
        <taxon>Mucoromycotina</taxon>
        <taxon>Mucoromycetes</taxon>
        <taxon>Mucorales</taxon>
        <taxon>Mucorineae</taxon>
        <taxon>Mucoraceae</taxon>
        <taxon>Mucor</taxon>
    </lineage>
</organism>
<dbReference type="EMBL" id="JAAECE010000001">
    <property type="protein sequence ID" value="KAF1807605.1"/>
    <property type="molecule type" value="Genomic_DNA"/>
</dbReference>
<protein>
    <submittedName>
        <fullName evidence="1">Uncharacterized protein</fullName>
    </submittedName>
</protein>
<accession>A0A8H4F7E5</accession>
<dbReference type="Proteomes" id="UP000469890">
    <property type="component" value="Unassembled WGS sequence"/>
</dbReference>
<gene>
    <name evidence="1" type="ORF">FB192DRAFT_1356574</name>
</gene>
<evidence type="ECO:0000313" key="2">
    <source>
        <dbReference type="Proteomes" id="UP000469890"/>
    </source>
</evidence>